<protein>
    <submittedName>
        <fullName evidence="1">Uncharacterized protein</fullName>
    </submittedName>
</protein>
<evidence type="ECO:0000313" key="2">
    <source>
        <dbReference type="Proteomes" id="UP000449906"/>
    </source>
</evidence>
<name>A0A7J5DQN9_NOCSI</name>
<accession>A0A7J5DQN9</accession>
<dbReference type="Proteomes" id="UP000449906">
    <property type="component" value="Unassembled WGS sequence"/>
</dbReference>
<organism evidence="1 2">
    <name type="scientific">Nocardioides simplex</name>
    <name type="common">Arthrobacter simplex</name>
    <dbReference type="NCBI Taxonomy" id="2045"/>
    <lineage>
        <taxon>Bacteria</taxon>
        <taxon>Bacillati</taxon>
        <taxon>Actinomycetota</taxon>
        <taxon>Actinomycetes</taxon>
        <taxon>Propionibacteriales</taxon>
        <taxon>Nocardioidaceae</taxon>
        <taxon>Pimelobacter</taxon>
    </lineage>
</organism>
<dbReference type="RefSeq" id="WP_151583312.1">
    <property type="nucleotide sequence ID" value="NZ_WBVM01000007.1"/>
</dbReference>
<reference evidence="1 2" key="1">
    <citation type="submission" date="2019-09" db="EMBL/GenBank/DDBJ databases">
        <title>Pimelobacter sp. isolated from Paulinella.</title>
        <authorList>
            <person name="Jeong S.E."/>
        </authorList>
    </citation>
    <scope>NUCLEOTIDE SEQUENCE [LARGE SCALE GENOMIC DNA]</scope>
    <source>
        <strain evidence="1 2">Pch-N</strain>
    </source>
</reference>
<comment type="caution">
    <text evidence="1">The sequence shown here is derived from an EMBL/GenBank/DDBJ whole genome shotgun (WGS) entry which is preliminary data.</text>
</comment>
<evidence type="ECO:0000313" key="1">
    <source>
        <dbReference type="EMBL" id="KAB2806982.1"/>
    </source>
</evidence>
<dbReference type="AlphaFoldDB" id="A0A7J5DQN9"/>
<proteinExistence type="predicted"/>
<gene>
    <name evidence="1" type="ORF">F9L07_28530</name>
</gene>
<dbReference type="EMBL" id="WBVM01000007">
    <property type="protein sequence ID" value="KAB2806982.1"/>
    <property type="molecule type" value="Genomic_DNA"/>
</dbReference>
<sequence>MSDLDLTRLPKGERGRMALLDYVRSSDDRVERYFLEVKSDVDLTTKEGRAKVAKFVLAAANRDADRAAKRFEGHALMVLGVGAGVAAGVGAFEAMDLERDVQKFTGVDGPVWDFERIPVDDDRDVIMIVVDPPTGAVWTCLADGPAGLQDGAIYVRGDGDTRRASGAEIRQMISRAQAPRVTVDVDVELLGQVQSFAIEAAPIVERVNREADRLLSHVAPRGASAAFRVLGSMDTRPRARFTQEVEAWRTSITDDPFAGPLALAAHQLDGLQIRVTNRTRTFLRDVRVEIEFDAPVRALEWLSPLEDDEEFDVLPGRPKAWGTDTIGALGGYSFGRVSSSIPVRSPDGVTKIESALPARLGLSFQDLRPETTRLSDDDDVVLVMLPVTVAVESITARWRLTAAEVHDVFEGEFEVTVKHVDVDAHALVGGNGGS</sequence>